<gene>
    <name evidence="2" type="ORF">J1N51_10400</name>
</gene>
<sequence>MNRSKNQTTGNYDDYHKVKSMDVFKNGYTFKFEVGNTVIECWGSSVTGKEVIKVDNKVVSEKRNMTSRKSLHEFRHKGTNYEIEFNVISMLTGELHCILIKDGVHFETKKLIVTKGRNNEPYSKRKFWRDFFISTGIGFIFGFVGMSIYLHDDVRPLFDGLINTIGSWF</sequence>
<dbReference type="EMBL" id="CP072110">
    <property type="protein sequence ID" value="QTH63152.1"/>
    <property type="molecule type" value="Genomic_DNA"/>
</dbReference>
<name>A0A975D9R9_9GAMM</name>
<proteinExistence type="predicted"/>
<keyword evidence="1" id="KW-0812">Transmembrane</keyword>
<evidence type="ECO:0000313" key="2">
    <source>
        <dbReference type="EMBL" id="QTH63152.1"/>
    </source>
</evidence>
<reference evidence="2" key="1">
    <citation type="submission" date="2021-03" db="EMBL/GenBank/DDBJ databases">
        <title>Description of Psychrosphaera ytuae sp. nov. isolated from deep sea sediment of South China Sea.</title>
        <authorList>
            <person name="Zhang J."/>
            <person name="Xu X.-D."/>
        </authorList>
    </citation>
    <scope>NUCLEOTIDE SEQUENCE</scope>
    <source>
        <strain evidence="2">MTZ26</strain>
    </source>
</reference>
<protein>
    <submittedName>
        <fullName evidence="2">Uncharacterized protein</fullName>
    </submittedName>
</protein>
<keyword evidence="3" id="KW-1185">Reference proteome</keyword>
<dbReference type="RefSeq" id="WP_208831079.1">
    <property type="nucleotide sequence ID" value="NZ_CP072110.1"/>
</dbReference>
<feature type="transmembrane region" description="Helical" evidence="1">
    <location>
        <begin position="131"/>
        <end position="150"/>
    </location>
</feature>
<dbReference type="AlphaFoldDB" id="A0A975D9R9"/>
<evidence type="ECO:0000313" key="3">
    <source>
        <dbReference type="Proteomes" id="UP000682739"/>
    </source>
</evidence>
<keyword evidence="1" id="KW-0472">Membrane</keyword>
<organism evidence="2 3">
    <name type="scientific">Psychrosphaera ytuae</name>
    <dbReference type="NCBI Taxonomy" id="2820710"/>
    <lineage>
        <taxon>Bacteria</taxon>
        <taxon>Pseudomonadati</taxon>
        <taxon>Pseudomonadota</taxon>
        <taxon>Gammaproteobacteria</taxon>
        <taxon>Alteromonadales</taxon>
        <taxon>Pseudoalteromonadaceae</taxon>
        <taxon>Psychrosphaera</taxon>
    </lineage>
</organism>
<evidence type="ECO:0000256" key="1">
    <source>
        <dbReference type="SAM" id="Phobius"/>
    </source>
</evidence>
<accession>A0A975D9R9</accession>
<dbReference type="KEGG" id="psym:J1N51_10400"/>
<dbReference type="Proteomes" id="UP000682739">
    <property type="component" value="Chromosome"/>
</dbReference>
<keyword evidence="1" id="KW-1133">Transmembrane helix</keyword>